<reference evidence="2" key="1">
    <citation type="submission" date="2021-06" db="EMBL/GenBank/DDBJ databases">
        <authorList>
            <person name="Kallberg Y."/>
            <person name="Tangrot J."/>
            <person name="Rosling A."/>
        </authorList>
    </citation>
    <scope>NUCLEOTIDE SEQUENCE</scope>
    <source>
        <strain evidence="2">BR232B</strain>
    </source>
</reference>
<name>A0A9N8VN73_9GLOM</name>
<keyword evidence="1" id="KW-1133">Transmembrane helix</keyword>
<gene>
    <name evidence="2" type="ORF">PBRASI_LOCUS566</name>
</gene>
<evidence type="ECO:0000313" key="2">
    <source>
        <dbReference type="EMBL" id="CAG8460748.1"/>
    </source>
</evidence>
<sequence>MSEHTVNDVDIGPGASLKPPSINECFMPNEQSSDIAIASDAAKQTMEDRTFSNETTIIVDEQQPLLTAQSSSQQHNNSGRPQVQERYCCPIPYCLPFALMCCLNTIYFITVVVGCIHYDTFHIPHEHPYYKFTSICIFETCFRIPTMLIWLVSGRISLDTIVDDFGFFFGGFEYVILCIQKHYNDDNSEKYHLMTFLVFYLWCGIHCAASIFFNPVQLTHILIAAKERGDALAYGLAIPLFLSCKSYW</sequence>
<dbReference type="AlphaFoldDB" id="A0A9N8VN73"/>
<keyword evidence="1" id="KW-0472">Membrane</keyword>
<feature type="transmembrane region" description="Helical" evidence="1">
    <location>
        <begin position="95"/>
        <end position="117"/>
    </location>
</feature>
<dbReference type="EMBL" id="CAJVPI010000028">
    <property type="protein sequence ID" value="CAG8460748.1"/>
    <property type="molecule type" value="Genomic_DNA"/>
</dbReference>
<protein>
    <submittedName>
        <fullName evidence="2">1262_t:CDS:1</fullName>
    </submittedName>
</protein>
<keyword evidence="3" id="KW-1185">Reference proteome</keyword>
<comment type="caution">
    <text evidence="2">The sequence shown here is derived from an EMBL/GenBank/DDBJ whole genome shotgun (WGS) entry which is preliminary data.</text>
</comment>
<evidence type="ECO:0000256" key="1">
    <source>
        <dbReference type="SAM" id="Phobius"/>
    </source>
</evidence>
<organism evidence="2 3">
    <name type="scientific">Paraglomus brasilianum</name>
    <dbReference type="NCBI Taxonomy" id="144538"/>
    <lineage>
        <taxon>Eukaryota</taxon>
        <taxon>Fungi</taxon>
        <taxon>Fungi incertae sedis</taxon>
        <taxon>Mucoromycota</taxon>
        <taxon>Glomeromycotina</taxon>
        <taxon>Glomeromycetes</taxon>
        <taxon>Paraglomerales</taxon>
        <taxon>Paraglomeraceae</taxon>
        <taxon>Paraglomus</taxon>
    </lineage>
</organism>
<accession>A0A9N8VN73</accession>
<proteinExistence type="predicted"/>
<evidence type="ECO:0000313" key="3">
    <source>
        <dbReference type="Proteomes" id="UP000789739"/>
    </source>
</evidence>
<feature type="transmembrane region" description="Helical" evidence="1">
    <location>
        <begin position="191"/>
        <end position="213"/>
    </location>
</feature>
<keyword evidence="1" id="KW-0812">Transmembrane</keyword>
<dbReference type="Proteomes" id="UP000789739">
    <property type="component" value="Unassembled WGS sequence"/>
</dbReference>